<sequence length="509" mass="55329">MGFIVTQLFLGAALLSPAAFGLTGDELRLPLILALIALAVGVFYLPGSQAFRHQQAYLIIIWSMIACVSLIPVYITGALEAFRGLLPFIVGSILIVVTCRKLSYLTGMAYFLWAIAGFIVLQGILQEHAGVIGQYVMMENVSENIGGGTLVAQTLRIRGLGVIQDPNDFGQLLVCTLPLLWLRWKPRSHIFNFLFTLLPAAYLIYGIYLTRSRGTLVALLAVVIFAFKDRLSIFGSAILGVGALAGLLATGVTGGRGISEDDGSRVALWAQSISAFRRSPFIGIGLWQTTEITDTHQTAHNSYILSFTETGVLGYFFFVALLLSCWFALTKMMEGREARKKLAREEEVTTKAPWAMLPSEKPAPGMPVPTLAVAGPAIPASQRFLPGSRNAMRAPVLTYEERMAAFESSQAAVPVGLRSSLDVPSSPQQFEHAAFCIRLTMVGLLTSCMFLSRTYSLVLYIVVGMVAALVAVNPEPVSMPLKKLFRTTPVWVVGSIALLYVAIRVRGVR</sequence>
<feature type="transmembrane region" description="Helical" evidence="5">
    <location>
        <begin position="104"/>
        <end position="125"/>
    </location>
</feature>
<keyword evidence="2 5" id="KW-0812">Transmembrane</keyword>
<feature type="transmembrane region" description="Helical" evidence="5">
    <location>
        <begin position="56"/>
        <end position="75"/>
    </location>
</feature>
<proteinExistence type="predicted"/>
<dbReference type="Proteomes" id="UP000236728">
    <property type="component" value="Unassembled WGS sequence"/>
</dbReference>
<feature type="transmembrane region" description="Helical" evidence="5">
    <location>
        <begin position="312"/>
        <end position="330"/>
    </location>
</feature>
<accession>A0A1H5XZY8</accession>
<reference evidence="7 8" key="1">
    <citation type="submission" date="2016-10" db="EMBL/GenBank/DDBJ databases">
        <authorList>
            <person name="de Groot N.N."/>
        </authorList>
    </citation>
    <scope>NUCLEOTIDE SEQUENCE [LARGE SCALE GENOMIC DNA]</scope>
    <source>
        <strain evidence="7 8">DSM 22489</strain>
    </source>
</reference>
<dbReference type="GO" id="GO:0016020">
    <property type="term" value="C:membrane"/>
    <property type="evidence" value="ECO:0007669"/>
    <property type="project" value="UniProtKB-SubCell"/>
</dbReference>
<evidence type="ECO:0000313" key="8">
    <source>
        <dbReference type="Proteomes" id="UP000236728"/>
    </source>
</evidence>
<keyword evidence="3 5" id="KW-1133">Transmembrane helix</keyword>
<protein>
    <submittedName>
        <fullName evidence="7">O-antigen ligase</fullName>
    </submittedName>
</protein>
<evidence type="ECO:0000256" key="2">
    <source>
        <dbReference type="ARBA" id="ARBA00022692"/>
    </source>
</evidence>
<dbReference type="AlphaFoldDB" id="A0A1H5XZY8"/>
<evidence type="ECO:0000313" key="7">
    <source>
        <dbReference type="EMBL" id="SEG16930.1"/>
    </source>
</evidence>
<evidence type="ECO:0000256" key="3">
    <source>
        <dbReference type="ARBA" id="ARBA00022989"/>
    </source>
</evidence>
<dbReference type="InterPro" id="IPR051533">
    <property type="entry name" value="WaaL-like"/>
</dbReference>
<feature type="transmembrane region" description="Helical" evidence="5">
    <location>
        <begin position="231"/>
        <end position="252"/>
    </location>
</feature>
<evidence type="ECO:0000256" key="1">
    <source>
        <dbReference type="ARBA" id="ARBA00004141"/>
    </source>
</evidence>
<dbReference type="InterPro" id="IPR007016">
    <property type="entry name" value="O-antigen_ligase-rel_domated"/>
</dbReference>
<keyword evidence="4 5" id="KW-0472">Membrane</keyword>
<organism evidence="7 8">
    <name type="scientific">Bryocella elongata</name>
    <dbReference type="NCBI Taxonomy" id="863522"/>
    <lineage>
        <taxon>Bacteria</taxon>
        <taxon>Pseudomonadati</taxon>
        <taxon>Acidobacteriota</taxon>
        <taxon>Terriglobia</taxon>
        <taxon>Terriglobales</taxon>
        <taxon>Acidobacteriaceae</taxon>
        <taxon>Bryocella</taxon>
    </lineage>
</organism>
<feature type="transmembrane region" description="Helical" evidence="5">
    <location>
        <begin position="190"/>
        <end position="210"/>
    </location>
</feature>
<evidence type="ECO:0000256" key="5">
    <source>
        <dbReference type="SAM" id="Phobius"/>
    </source>
</evidence>
<gene>
    <name evidence="7" type="ORF">SAMN05421819_2041</name>
</gene>
<feature type="domain" description="O-antigen ligase-related" evidence="6">
    <location>
        <begin position="200"/>
        <end position="319"/>
    </location>
</feature>
<keyword evidence="7" id="KW-0436">Ligase</keyword>
<dbReference type="PANTHER" id="PTHR37422:SF13">
    <property type="entry name" value="LIPOPOLYSACCHARIDE BIOSYNTHESIS PROTEIN PA4999-RELATED"/>
    <property type="match status" value="1"/>
</dbReference>
<name>A0A1H5XZY8_9BACT</name>
<feature type="transmembrane region" description="Helical" evidence="5">
    <location>
        <begin position="484"/>
        <end position="503"/>
    </location>
</feature>
<feature type="transmembrane region" description="Helical" evidence="5">
    <location>
        <begin position="81"/>
        <end position="97"/>
    </location>
</feature>
<dbReference type="PANTHER" id="PTHR37422">
    <property type="entry name" value="TEICHURONIC ACID BIOSYNTHESIS PROTEIN TUAE"/>
    <property type="match status" value="1"/>
</dbReference>
<evidence type="ECO:0000256" key="4">
    <source>
        <dbReference type="ARBA" id="ARBA00023136"/>
    </source>
</evidence>
<evidence type="ECO:0000259" key="6">
    <source>
        <dbReference type="Pfam" id="PF04932"/>
    </source>
</evidence>
<feature type="transmembrane region" description="Helical" evidence="5">
    <location>
        <begin position="31"/>
        <end position="47"/>
    </location>
</feature>
<dbReference type="Pfam" id="PF04932">
    <property type="entry name" value="Wzy_C"/>
    <property type="match status" value="1"/>
</dbReference>
<dbReference type="GO" id="GO:0016874">
    <property type="term" value="F:ligase activity"/>
    <property type="evidence" value="ECO:0007669"/>
    <property type="project" value="UniProtKB-KW"/>
</dbReference>
<dbReference type="RefSeq" id="WP_103932949.1">
    <property type="nucleotide sequence ID" value="NZ_FNVA01000003.1"/>
</dbReference>
<dbReference type="EMBL" id="FNVA01000003">
    <property type="protein sequence ID" value="SEG16930.1"/>
    <property type="molecule type" value="Genomic_DNA"/>
</dbReference>
<dbReference type="OrthoDB" id="104748at2"/>
<feature type="transmembrane region" description="Helical" evidence="5">
    <location>
        <begin position="454"/>
        <end position="472"/>
    </location>
</feature>
<keyword evidence="8" id="KW-1185">Reference proteome</keyword>
<comment type="subcellular location">
    <subcellularLocation>
        <location evidence="1">Membrane</location>
        <topology evidence="1">Multi-pass membrane protein</topology>
    </subcellularLocation>
</comment>